<sequence length="583" mass="66064">MLTSSFNIFYSGFMIVFDPRIISDFPHYLLFARPLFFTLTNEFFLRLIICMCFAITYIHGTLPPLQFFFRYRLLSCGHTEYTEFYKLFAAGFIFWISFCLSYLADFVDTEILTNATFYNVPGCDLTNHPAMSALYKSSLTSRIHEFIISAILLCSFLLVLYLSYKTLKRLKTGSFASRKLNYDLNLVLFLQAMMPFSMIILPVLLLVSGLAKKDFLPYVAVSTTAGSIAMPALDASIILFVLPAFRKRLQKFIGVLKSARVQRISQPSASEYTTANSKRDNNVSGCNGANYPLISSLNKATMTSKIYDATLNTMLSGSFRTLPYRPYDVFFTNPPFFTYSNDKIQKLALMLCYTIVYIHTTLPATEFFFRYKLLTNPHTEYDLFYKLLASSIVFWILYGSTYTTDYQATSGLQEMVFGNISGCEGNKLPVFSVMDKTTFGCLMHDITLSSLLSANFVIVVVYAYRTWKKLGEDDMRVVISTRKLNADINLVLFLQASLPFSFLMLPIGLYVSGIVTNDALPYISIIGTTGSNLIPALDAFIVLFVLPAFRSKILHILQIGKRQNQVDKSNILDGVTFVHRTSY</sequence>
<dbReference type="EMBL" id="CAJFCV020000002">
    <property type="protein sequence ID" value="CAG9095571.1"/>
    <property type="molecule type" value="Genomic_DNA"/>
</dbReference>
<dbReference type="InterPro" id="IPR019423">
    <property type="entry name" value="7TM_GPCR_serpentine_rcpt_Srj"/>
</dbReference>
<dbReference type="Pfam" id="PF10317">
    <property type="entry name" value="7TM_GPCR_Srd"/>
    <property type="match status" value="1"/>
</dbReference>
<dbReference type="InterPro" id="IPR019421">
    <property type="entry name" value="7TM_GPCR_serpentine_rcpt_Srd"/>
</dbReference>
<accession>A0A7I8WPW4</accession>
<feature type="transmembrane region" description="Helical" evidence="1">
    <location>
        <begin position="215"/>
        <end position="242"/>
    </location>
</feature>
<proteinExistence type="predicted"/>
<keyword evidence="1" id="KW-1133">Transmembrane helix</keyword>
<dbReference type="EMBL" id="CAJFDI010000002">
    <property type="protein sequence ID" value="CAD5214741.1"/>
    <property type="molecule type" value="Genomic_DNA"/>
</dbReference>
<dbReference type="Pfam" id="PF10326">
    <property type="entry name" value="7TM_GPCR_Str"/>
    <property type="match status" value="1"/>
</dbReference>
<dbReference type="PANTHER" id="PTHR45907">
    <property type="entry name" value="SERPENTINE RECEPTOR, CLASS J"/>
    <property type="match status" value="1"/>
</dbReference>
<feature type="transmembrane region" description="Helical" evidence="1">
    <location>
        <begin position="146"/>
        <end position="164"/>
    </location>
</feature>
<keyword evidence="1" id="KW-0812">Transmembrane</keyword>
<dbReference type="Proteomes" id="UP000582659">
    <property type="component" value="Unassembled WGS sequence"/>
</dbReference>
<dbReference type="PANTHER" id="PTHR45907:SF16">
    <property type="entry name" value="SERPENTINE RECEPTOR, CLASS J"/>
    <property type="match status" value="1"/>
</dbReference>
<dbReference type="Proteomes" id="UP000659654">
    <property type="component" value="Unassembled WGS sequence"/>
</dbReference>
<evidence type="ECO:0000313" key="3">
    <source>
        <dbReference type="Proteomes" id="UP000659654"/>
    </source>
</evidence>
<name>A0A7I8WPW4_BURXY</name>
<evidence type="ECO:0000256" key="1">
    <source>
        <dbReference type="SAM" id="Phobius"/>
    </source>
</evidence>
<feature type="transmembrane region" description="Helical" evidence="1">
    <location>
        <begin position="43"/>
        <end position="63"/>
    </location>
</feature>
<protein>
    <submittedName>
        <fullName evidence="2">(pine wood nematode) hypothetical protein</fullName>
    </submittedName>
</protein>
<feature type="transmembrane region" description="Helical" evidence="1">
    <location>
        <begin position="446"/>
        <end position="467"/>
    </location>
</feature>
<keyword evidence="3" id="KW-1185">Reference proteome</keyword>
<organism evidence="2 3">
    <name type="scientific">Bursaphelenchus xylophilus</name>
    <name type="common">Pinewood nematode worm</name>
    <name type="synonym">Aphelenchoides xylophilus</name>
    <dbReference type="NCBI Taxonomy" id="6326"/>
    <lineage>
        <taxon>Eukaryota</taxon>
        <taxon>Metazoa</taxon>
        <taxon>Ecdysozoa</taxon>
        <taxon>Nematoda</taxon>
        <taxon>Chromadorea</taxon>
        <taxon>Rhabditida</taxon>
        <taxon>Tylenchina</taxon>
        <taxon>Tylenchomorpha</taxon>
        <taxon>Aphelenchoidea</taxon>
        <taxon>Aphelenchoididae</taxon>
        <taxon>Bursaphelenchus</taxon>
    </lineage>
</organism>
<feature type="transmembrane region" description="Helical" evidence="1">
    <location>
        <begin position="84"/>
        <end position="104"/>
    </location>
</feature>
<evidence type="ECO:0000313" key="2">
    <source>
        <dbReference type="EMBL" id="CAD5214741.1"/>
    </source>
</evidence>
<feature type="transmembrane region" description="Helical" evidence="1">
    <location>
        <begin position="522"/>
        <end position="546"/>
    </location>
</feature>
<keyword evidence="1" id="KW-0472">Membrane</keyword>
<reference evidence="2" key="1">
    <citation type="submission" date="2020-09" db="EMBL/GenBank/DDBJ databases">
        <authorList>
            <person name="Kikuchi T."/>
        </authorList>
    </citation>
    <scope>NUCLEOTIDE SEQUENCE</scope>
    <source>
        <strain evidence="2">Ka4C1</strain>
    </source>
</reference>
<dbReference type="AlphaFoldDB" id="A0A7I8WPW4"/>
<gene>
    <name evidence="2" type="ORF">BXYJ_LOCUS3681</name>
</gene>
<comment type="caution">
    <text evidence="2">The sequence shown here is derived from an EMBL/GenBank/DDBJ whole genome shotgun (WGS) entry which is preliminary data.</text>
</comment>
<feature type="transmembrane region" description="Helical" evidence="1">
    <location>
        <begin position="184"/>
        <end position="209"/>
    </location>
</feature>
<feature type="transmembrane region" description="Helical" evidence="1">
    <location>
        <begin position="488"/>
        <end position="510"/>
    </location>
</feature>
<dbReference type="InterPro" id="IPR019428">
    <property type="entry name" value="7TM_GPCR_serpentine_rcpt_Str"/>
</dbReference>